<protein>
    <submittedName>
        <fullName evidence="1">Uncharacterized protein</fullName>
    </submittedName>
</protein>
<feature type="non-terminal residue" evidence="1">
    <location>
        <position position="51"/>
    </location>
</feature>
<reference evidence="1" key="1">
    <citation type="submission" date="2018-05" db="EMBL/GenBank/DDBJ databases">
        <authorList>
            <person name="Lanie J.A."/>
            <person name="Ng W.-L."/>
            <person name="Kazmierczak K.M."/>
            <person name="Andrzejewski T.M."/>
            <person name="Davidsen T.M."/>
            <person name="Wayne K.J."/>
            <person name="Tettelin H."/>
            <person name="Glass J.I."/>
            <person name="Rusch D."/>
            <person name="Podicherti R."/>
            <person name="Tsui H.-C.T."/>
            <person name="Winkler M.E."/>
        </authorList>
    </citation>
    <scope>NUCLEOTIDE SEQUENCE</scope>
</reference>
<organism evidence="1">
    <name type="scientific">marine metagenome</name>
    <dbReference type="NCBI Taxonomy" id="408172"/>
    <lineage>
        <taxon>unclassified sequences</taxon>
        <taxon>metagenomes</taxon>
        <taxon>ecological metagenomes</taxon>
    </lineage>
</organism>
<name>A0A383EHG7_9ZZZZ</name>
<evidence type="ECO:0000313" key="1">
    <source>
        <dbReference type="EMBL" id="SVE55538.1"/>
    </source>
</evidence>
<dbReference type="EMBL" id="UINC01225457">
    <property type="protein sequence ID" value="SVE55538.1"/>
    <property type="molecule type" value="Genomic_DNA"/>
</dbReference>
<gene>
    <name evidence="1" type="ORF">METZ01_LOCUS508392</name>
</gene>
<sequence length="51" mass="6106">MSEQEQLDFLVSIDIENSQDKEVERDWPNPIRDEKLEEILSRPSLSQQFRS</sequence>
<proteinExistence type="predicted"/>
<accession>A0A383EHG7</accession>
<dbReference type="AlphaFoldDB" id="A0A383EHG7"/>